<proteinExistence type="predicted"/>
<keyword evidence="8" id="KW-1185">Reference proteome</keyword>
<dbReference type="AlphaFoldDB" id="A0A2N3L6G3"/>
<dbReference type="RefSeq" id="WP_101302240.1">
    <property type="nucleotide sequence ID" value="NZ_NXGX01000004.1"/>
</dbReference>
<evidence type="ECO:0000256" key="2">
    <source>
        <dbReference type="ARBA" id="ARBA00004613"/>
    </source>
</evidence>
<dbReference type="GO" id="GO:0030572">
    <property type="term" value="F:phosphatidyltransferase activity"/>
    <property type="evidence" value="ECO:0007669"/>
    <property type="project" value="UniProtKB-ARBA"/>
</dbReference>
<organism evidence="7 8">
    <name type="scientific">Thalassospira lohafexi</name>
    <dbReference type="NCBI Taxonomy" id="744227"/>
    <lineage>
        <taxon>Bacteria</taxon>
        <taxon>Pseudomonadati</taxon>
        <taxon>Pseudomonadota</taxon>
        <taxon>Alphaproteobacteria</taxon>
        <taxon>Rhodospirillales</taxon>
        <taxon>Thalassospiraceae</taxon>
        <taxon>Thalassospira</taxon>
    </lineage>
</organism>
<dbReference type="PROSITE" id="PS50035">
    <property type="entry name" value="PLD"/>
    <property type="match status" value="2"/>
</dbReference>
<dbReference type="GO" id="GO:0005576">
    <property type="term" value="C:extracellular region"/>
    <property type="evidence" value="ECO:0007669"/>
    <property type="project" value="UniProtKB-SubCell"/>
</dbReference>
<name>A0A2N3L6G3_9PROT</name>
<sequence length="536" mass="58235">MRVTRANSNAQFLLDGNAYFARLHQSLDGVIAAGVGGNRFVRLAFWQIAPDAFLPGYGGGAGALLIDKLEAIARLGIRVEIIAWAGAQVLNNVVPEMKSGWKTRAWVQQVNNRNAGAGAYRPIQIYMESYGRRTFGMSTHQKIVVLSNGALKEAYVGGMNMAHKYLSSDVHDPENWWHDAAVRVTGLIVDDIEGEWVRRWNKQQALLAPAATIGVAGADPANLTITMMTTNSEANPAERDIRAGLQARIAAAANYVYLENYALTDPSIVEDLATFKQGGGTVIPVVNHPANTTMDGFEAFSYLMYYTYVELALADLNAFDAADSWRGRVGPLTNYVAANVVGAHVDKAGYNPANMATLNPATAYRVTFNTAAGVPTQIGLRYIWDIAANNDVMFAPKTYRHNDPTKWTYPHSKVAIIDDQYVMVGTSNWTYRSMQYDGEITLEIDDGAFAQAVRAQLFAHWQMPGAAAAGGAAGVGAAWLLDATANQVAWAGNAFALSETRLVPLAFDDFIHPISREAWRKSFSSASLASIGSSFF</sequence>
<feature type="domain" description="PLD phosphodiesterase" evidence="6">
    <location>
        <begin position="135"/>
        <end position="165"/>
    </location>
</feature>
<gene>
    <name evidence="7" type="ORF">COO92_11565</name>
</gene>
<dbReference type="Proteomes" id="UP000233332">
    <property type="component" value="Unassembled WGS sequence"/>
</dbReference>
<evidence type="ECO:0000259" key="6">
    <source>
        <dbReference type="PROSITE" id="PS50035"/>
    </source>
</evidence>
<dbReference type="EMBL" id="NXGX01000004">
    <property type="protein sequence ID" value="PKR58372.1"/>
    <property type="molecule type" value="Genomic_DNA"/>
</dbReference>
<evidence type="ECO:0000256" key="3">
    <source>
        <dbReference type="ARBA" id="ARBA00018392"/>
    </source>
</evidence>
<dbReference type="PANTHER" id="PTHR21248:SF22">
    <property type="entry name" value="PHOSPHOLIPASE D"/>
    <property type="match status" value="1"/>
</dbReference>
<dbReference type="PANTHER" id="PTHR21248">
    <property type="entry name" value="CARDIOLIPIN SYNTHASE"/>
    <property type="match status" value="1"/>
</dbReference>
<evidence type="ECO:0000256" key="1">
    <source>
        <dbReference type="ARBA" id="ARBA00003145"/>
    </source>
</evidence>
<keyword evidence="4" id="KW-0964">Secreted</keyword>
<dbReference type="InterPro" id="IPR025202">
    <property type="entry name" value="PLD-like_dom"/>
</dbReference>
<evidence type="ECO:0000313" key="7">
    <source>
        <dbReference type="EMBL" id="PKR58372.1"/>
    </source>
</evidence>
<dbReference type="InterPro" id="IPR001736">
    <property type="entry name" value="PLipase_D/transphosphatidylase"/>
</dbReference>
<evidence type="ECO:0000256" key="5">
    <source>
        <dbReference type="ARBA" id="ARBA00029594"/>
    </source>
</evidence>
<reference evidence="7 8" key="1">
    <citation type="submission" date="2017-09" db="EMBL/GenBank/DDBJ databases">
        <title>Biodiversity and function of Thalassospira species in the particle-attached aromatic-hydrocarbon-degrading consortia from the surface seawater of the China South Sea.</title>
        <authorList>
            <person name="Dong C."/>
            <person name="Lai Q."/>
            <person name="Shao Z."/>
        </authorList>
    </citation>
    <scope>NUCLEOTIDE SEQUENCE [LARGE SCALE GENOMIC DNA]</scope>
    <source>
        <strain evidence="7 8">139Z-12</strain>
    </source>
</reference>
<evidence type="ECO:0000256" key="4">
    <source>
        <dbReference type="ARBA" id="ARBA00022525"/>
    </source>
</evidence>
<dbReference type="Gene3D" id="3.30.870.10">
    <property type="entry name" value="Endonuclease Chain A"/>
    <property type="match status" value="2"/>
</dbReference>
<comment type="caution">
    <text evidence="7">The sequence shown here is derived from an EMBL/GenBank/DDBJ whole genome shotgun (WGS) entry which is preliminary data.</text>
</comment>
<evidence type="ECO:0000313" key="8">
    <source>
        <dbReference type="Proteomes" id="UP000233332"/>
    </source>
</evidence>
<dbReference type="SMART" id="SM00155">
    <property type="entry name" value="PLDc"/>
    <property type="match status" value="2"/>
</dbReference>
<accession>A0A2N3L6G3</accession>
<dbReference type="SUPFAM" id="SSF56024">
    <property type="entry name" value="Phospholipase D/nuclease"/>
    <property type="match status" value="2"/>
</dbReference>
<comment type="subcellular location">
    <subcellularLocation>
        <location evidence="2">Secreted</location>
    </subcellularLocation>
</comment>
<dbReference type="GO" id="GO:0032049">
    <property type="term" value="P:cardiolipin biosynthetic process"/>
    <property type="evidence" value="ECO:0007669"/>
    <property type="project" value="UniProtKB-ARBA"/>
</dbReference>
<feature type="domain" description="PLD phosphodiesterase" evidence="6">
    <location>
        <begin position="411"/>
        <end position="433"/>
    </location>
</feature>
<comment type="function">
    <text evidence="1">Could be a virulence factor.</text>
</comment>
<protein>
    <recommendedName>
        <fullName evidence="3">Phospholipase D</fullName>
    </recommendedName>
    <alternativeName>
        <fullName evidence="5">Choline phosphatase</fullName>
    </alternativeName>
</protein>
<dbReference type="Pfam" id="PF13091">
    <property type="entry name" value="PLDc_2"/>
    <property type="match status" value="1"/>
</dbReference>